<dbReference type="Proteomes" id="UP001239994">
    <property type="component" value="Unassembled WGS sequence"/>
</dbReference>
<feature type="region of interest" description="Disordered" evidence="1">
    <location>
        <begin position="22"/>
        <end position="53"/>
    </location>
</feature>
<comment type="caution">
    <text evidence="2">The sequence shown here is derived from an EMBL/GenBank/DDBJ whole genome shotgun (WGS) entry which is preliminary data.</text>
</comment>
<feature type="region of interest" description="Disordered" evidence="1">
    <location>
        <begin position="110"/>
        <end position="140"/>
    </location>
</feature>
<accession>A0AAD8ZL12</accession>
<keyword evidence="3" id="KW-1185">Reference proteome</keyword>
<name>A0AAD8ZL12_9TELE</name>
<gene>
    <name evidence="2" type="ORF">P4O66_022780</name>
</gene>
<evidence type="ECO:0000313" key="3">
    <source>
        <dbReference type="Proteomes" id="UP001239994"/>
    </source>
</evidence>
<sequence>MQDLPKISIQLPVEGRSLLPSGLGIPAPAHSPAPAPHGPALTPRPRPHTAPALHYLPGSSSVYSEILWPPGSSTGCWTAASRAKSMRPSMPPWWCITSGRRHMLVKRRMGTCPQQRGRREASLAATQETVSLTLPPEHSP</sequence>
<reference evidence="2" key="1">
    <citation type="submission" date="2023-03" db="EMBL/GenBank/DDBJ databases">
        <title>Electrophorus voltai genome.</title>
        <authorList>
            <person name="Bian C."/>
        </authorList>
    </citation>
    <scope>NUCLEOTIDE SEQUENCE</scope>
    <source>
        <strain evidence="2">CB-2022</strain>
        <tissue evidence="2">Muscle</tissue>
    </source>
</reference>
<organism evidence="2 3">
    <name type="scientific">Electrophorus voltai</name>
    <dbReference type="NCBI Taxonomy" id="2609070"/>
    <lineage>
        <taxon>Eukaryota</taxon>
        <taxon>Metazoa</taxon>
        <taxon>Chordata</taxon>
        <taxon>Craniata</taxon>
        <taxon>Vertebrata</taxon>
        <taxon>Euteleostomi</taxon>
        <taxon>Actinopterygii</taxon>
        <taxon>Neopterygii</taxon>
        <taxon>Teleostei</taxon>
        <taxon>Ostariophysi</taxon>
        <taxon>Gymnotiformes</taxon>
        <taxon>Gymnotoidei</taxon>
        <taxon>Gymnotidae</taxon>
        <taxon>Electrophorus</taxon>
    </lineage>
</organism>
<proteinExistence type="predicted"/>
<dbReference type="AlphaFoldDB" id="A0AAD8ZL12"/>
<evidence type="ECO:0000313" key="2">
    <source>
        <dbReference type="EMBL" id="KAK1801081.1"/>
    </source>
</evidence>
<protein>
    <submittedName>
        <fullName evidence="2">Uncharacterized protein</fullName>
    </submittedName>
</protein>
<dbReference type="EMBL" id="JAROKS010000009">
    <property type="protein sequence ID" value="KAK1801081.1"/>
    <property type="molecule type" value="Genomic_DNA"/>
</dbReference>
<evidence type="ECO:0000256" key="1">
    <source>
        <dbReference type="SAM" id="MobiDB-lite"/>
    </source>
</evidence>